<gene>
    <name evidence="5" type="ORF">HDE68_004912</name>
</gene>
<dbReference type="PANTHER" id="PTHR43280">
    <property type="entry name" value="ARAC-FAMILY TRANSCRIPTIONAL REGULATOR"/>
    <property type="match status" value="1"/>
</dbReference>
<evidence type="ECO:0000313" key="5">
    <source>
        <dbReference type="EMBL" id="MBB5638974.1"/>
    </source>
</evidence>
<evidence type="ECO:0000256" key="1">
    <source>
        <dbReference type="ARBA" id="ARBA00023015"/>
    </source>
</evidence>
<dbReference type="PROSITE" id="PS01124">
    <property type="entry name" value="HTH_ARAC_FAMILY_2"/>
    <property type="match status" value="1"/>
</dbReference>
<name>A0A7W8ZRQ1_9SPHI</name>
<evidence type="ECO:0000259" key="4">
    <source>
        <dbReference type="PROSITE" id="PS01124"/>
    </source>
</evidence>
<keyword evidence="1" id="KW-0805">Transcription regulation</keyword>
<comment type="caution">
    <text evidence="5">The sequence shown here is derived from an EMBL/GenBank/DDBJ whole genome shotgun (WGS) entry which is preliminary data.</text>
</comment>
<dbReference type="AlphaFoldDB" id="A0A7W8ZRQ1"/>
<organism evidence="5 6">
    <name type="scientific">Pedobacter cryoconitis</name>
    <dbReference type="NCBI Taxonomy" id="188932"/>
    <lineage>
        <taxon>Bacteria</taxon>
        <taxon>Pseudomonadati</taxon>
        <taxon>Bacteroidota</taxon>
        <taxon>Sphingobacteriia</taxon>
        <taxon>Sphingobacteriales</taxon>
        <taxon>Sphingobacteriaceae</taxon>
        <taxon>Pedobacter</taxon>
    </lineage>
</organism>
<dbReference type="Pfam" id="PF12833">
    <property type="entry name" value="HTH_18"/>
    <property type="match status" value="1"/>
</dbReference>
<dbReference type="Gene3D" id="1.10.10.60">
    <property type="entry name" value="Homeodomain-like"/>
    <property type="match status" value="2"/>
</dbReference>
<evidence type="ECO:0000313" key="6">
    <source>
        <dbReference type="Proteomes" id="UP000537204"/>
    </source>
</evidence>
<dbReference type="RefSeq" id="WP_183884808.1">
    <property type="nucleotide sequence ID" value="NZ_JACHCD010000001.1"/>
</dbReference>
<proteinExistence type="predicted"/>
<dbReference type="Proteomes" id="UP000537204">
    <property type="component" value="Unassembled WGS sequence"/>
</dbReference>
<dbReference type="PANTHER" id="PTHR43280:SF2">
    <property type="entry name" value="HTH-TYPE TRANSCRIPTIONAL REGULATOR EXSA"/>
    <property type="match status" value="1"/>
</dbReference>
<reference evidence="5 6" key="1">
    <citation type="submission" date="2020-08" db="EMBL/GenBank/DDBJ databases">
        <title>Genomic Encyclopedia of Type Strains, Phase IV (KMG-V): Genome sequencing to study the core and pangenomes of soil and plant-associated prokaryotes.</title>
        <authorList>
            <person name="Whitman W."/>
        </authorList>
    </citation>
    <scope>NUCLEOTIDE SEQUENCE [LARGE SCALE GENOMIC DNA]</scope>
    <source>
        <strain evidence="5 6">S3M1</strain>
    </source>
</reference>
<dbReference type="InterPro" id="IPR009057">
    <property type="entry name" value="Homeodomain-like_sf"/>
</dbReference>
<dbReference type="InterPro" id="IPR020449">
    <property type="entry name" value="Tscrpt_reg_AraC-type_HTH"/>
</dbReference>
<dbReference type="GO" id="GO:0043565">
    <property type="term" value="F:sequence-specific DNA binding"/>
    <property type="evidence" value="ECO:0007669"/>
    <property type="project" value="InterPro"/>
</dbReference>
<dbReference type="EMBL" id="JACHCE010000011">
    <property type="protein sequence ID" value="MBB5638974.1"/>
    <property type="molecule type" value="Genomic_DNA"/>
</dbReference>
<dbReference type="InterPro" id="IPR018060">
    <property type="entry name" value="HTH_AraC"/>
</dbReference>
<dbReference type="Pfam" id="PF22200">
    <property type="entry name" value="ExsA_N"/>
    <property type="match status" value="1"/>
</dbReference>
<dbReference type="InterPro" id="IPR054015">
    <property type="entry name" value="ExsA-like_N"/>
</dbReference>
<protein>
    <submittedName>
        <fullName evidence="5">AraC-like DNA-binding protein</fullName>
    </submittedName>
</protein>
<feature type="domain" description="HTH araC/xylS-type" evidence="4">
    <location>
        <begin position="191"/>
        <end position="288"/>
    </location>
</feature>
<dbReference type="SMART" id="SM00342">
    <property type="entry name" value="HTH_ARAC"/>
    <property type="match status" value="1"/>
</dbReference>
<evidence type="ECO:0000256" key="3">
    <source>
        <dbReference type="ARBA" id="ARBA00023163"/>
    </source>
</evidence>
<dbReference type="SUPFAM" id="SSF46689">
    <property type="entry name" value="Homeodomain-like"/>
    <property type="match status" value="2"/>
</dbReference>
<dbReference type="GO" id="GO:0003700">
    <property type="term" value="F:DNA-binding transcription factor activity"/>
    <property type="evidence" value="ECO:0007669"/>
    <property type="project" value="InterPro"/>
</dbReference>
<dbReference type="InterPro" id="IPR018062">
    <property type="entry name" value="HTH_AraC-typ_CS"/>
</dbReference>
<dbReference type="PROSITE" id="PS00041">
    <property type="entry name" value="HTH_ARAC_FAMILY_1"/>
    <property type="match status" value="1"/>
</dbReference>
<evidence type="ECO:0000256" key="2">
    <source>
        <dbReference type="ARBA" id="ARBA00023125"/>
    </source>
</evidence>
<keyword evidence="2 5" id="KW-0238">DNA-binding</keyword>
<accession>A0A7W8ZRQ1</accession>
<dbReference type="PRINTS" id="PR00032">
    <property type="entry name" value="HTHARAC"/>
</dbReference>
<keyword evidence="3" id="KW-0804">Transcription</keyword>
<sequence>MKKIIKVPAQLVNGETSQNSLVLDECTVIEQCIHHVEEQGTMYLEEHVLFFILEGSVTLTYGKQTCQIGKNEMILLKKATAVHYEKKGSPDLNAIYHGVIFSIKDVLIKSFLASVEKITPKETEEVAESGVYPMTECLITFLESLKPYFHDSSGVYPGQLRLKMMEMLYHMAIGNPAMFQQILQIYQPLRTEIRHIVEQHYASPISLKELAYLSGRSLSSFKRDFQAVYNIPPATWIREKRLEKAKEMLERTQLSVSDICFSLGFENVSHFSRIFKNYYGQAPTFYQI</sequence>